<accession>A0A8D8TYE1</accession>
<evidence type="ECO:0000313" key="1">
    <source>
        <dbReference type="EMBL" id="CAG6695116.1"/>
    </source>
</evidence>
<name>A0A8D8TYE1_9HEMI</name>
<sequence length="116" mass="12715">MYRNYSVGPKWLPGVVSKILSPLIYLIESSNGTIVKRHSNQVISYIPTHCLPGVGLTLSPVPLSPEVLRESPPVVHHDHVVTPADSPITPLSSSLPSPCLNTRPKRVIQPRKILDL</sequence>
<protein>
    <submittedName>
        <fullName evidence="1">Uncharacterized protein</fullName>
    </submittedName>
</protein>
<organism evidence="1">
    <name type="scientific">Cacopsylla melanoneura</name>
    <dbReference type="NCBI Taxonomy" id="428564"/>
    <lineage>
        <taxon>Eukaryota</taxon>
        <taxon>Metazoa</taxon>
        <taxon>Ecdysozoa</taxon>
        <taxon>Arthropoda</taxon>
        <taxon>Hexapoda</taxon>
        <taxon>Insecta</taxon>
        <taxon>Pterygota</taxon>
        <taxon>Neoptera</taxon>
        <taxon>Paraneoptera</taxon>
        <taxon>Hemiptera</taxon>
        <taxon>Sternorrhyncha</taxon>
        <taxon>Psylloidea</taxon>
        <taxon>Psyllidae</taxon>
        <taxon>Psyllinae</taxon>
        <taxon>Cacopsylla</taxon>
    </lineage>
</organism>
<reference evidence="1" key="1">
    <citation type="submission" date="2021-05" db="EMBL/GenBank/DDBJ databases">
        <authorList>
            <person name="Alioto T."/>
            <person name="Alioto T."/>
            <person name="Gomez Garrido J."/>
        </authorList>
    </citation>
    <scope>NUCLEOTIDE SEQUENCE</scope>
</reference>
<dbReference type="EMBL" id="HBUF01321801">
    <property type="protein sequence ID" value="CAG6695116.1"/>
    <property type="molecule type" value="Transcribed_RNA"/>
</dbReference>
<proteinExistence type="predicted"/>
<dbReference type="AlphaFoldDB" id="A0A8D8TYE1"/>